<feature type="transmembrane region" description="Helical" evidence="1">
    <location>
        <begin position="103"/>
        <end position="123"/>
    </location>
</feature>
<protein>
    <submittedName>
        <fullName evidence="2">Uncharacterized protein</fullName>
    </submittedName>
</protein>
<evidence type="ECO:0000256" key="1">
    <source>
        <dbReference type="SAM" id="Phobius"/>
    </source>
</evidence>
<feature type="transmembrane region" description="Helical" evidence="1">
    <location>
        <begin position="52"/>
        <end position="71"/>
    </location>
</feature>
<dbReference type="RefSeq" id="WP_302723945.1">
    <property type="nucleotide sequence ID" value="NZ_JAULRU010000731.1"/>
</dbReference>
<organism evidence="2 3">
    <name type="scientific">Gilvimarinus gilvus</name>
    <dbReference type="NCBI Taxonomy" id="3058038"/>
    <lineage>
        <taxon>Bacteria</taxon>
        <taxon>Pseudomonadati</taxon>
        <taxon>Pseudomonadota</taxon>
        <taxon>Gammaproteobacteria</taxon>
        <taxon>Cellvibrionales</taxon>
        <taxon>Cellvibrionaceae</taxon>
        <taxon>Gilvimarinus</taxon>
    </lineage>
</organism>
<keyword evidence="1" id="KW-0812">Transmembrane</keyword>
<sequence>MESIFRGLVVFAAVLSLIFWSMPYFDYMWLSNEQLYLLDQDGFGAVIPTSHLTYWGTLVVWLVLLIGLFFFNRFARIGFVAFYFFSVVLGLCYGLRIHTAYEVTILNLMGLADGAIIAIAYLTSVGAKFEKQS</sequence>
<dbReference type="Proteomes" id="UP001273505">
    <property type="component" value="Unassembled WGS sequence"/>
</dbReference>
<feature type="transmembrane region" description="Helical" evidence="1">
    <location>
        <begin position="78"/>
        <end position="97"/>
    </location>
</feature>
<gene>
    <name evidence="2" type="ORF">SCD92_19470</name>
</gene>
<comment type="caution">
    <text evidence="2">The sequence shown here is derived from an EMBL/GenBank/DDBJ whole genome shotgun (WGS) entry which is preliminary data.</text>
</comment>
<accession>A0ABU4S322</accession>
<keyword evidence="1" id="KW-0472">Membrane</keyword>
<reference evidence="2 3" key="1">
    <citation type="submission" date="2023-11" db="EMBL/GenBank/DDBJ databases">
        <title>Gilvimarinus fulvus sp. nov., isolated from the surface of Kelp.</title>
        <authorList>
            <person name="Sun Y.Y."/>
            <person name="Gong Y."/>
            <person name="Du Z.J."/>
        </authorList>
    </citation>
    <scope>NUCLEOTIDE SEQUENCE [LARGE SCALE GENOMIC DNA]</scope>
    <source>
        <strain evidence="2 3">SDUM040013</strain>
    </source>
</reference>
<evidence type="ECO:0000313" key="2">
    <source>
        <dbReference type="EMBL" id="MDX6851551.1"/>
    </source>
</evidence>
<feature type="transmembrane region" description="Helical" evidence="1">
    <location>
        <begin position="7"/>
        <end position="25"/>
    </location>
</feature>
<name>A0ABU4S322_9GAMM</name>
<dbReference type="EMBL" id="JAXAFO010000077">
    <property type="protein sequence ID" value="MDX6851551.1"/>
    <property type="molecule type" value="Genomic_DNA"/>
</dbReference>
<evidence type="ECO:0000313" key="3">
    <source>
        <dbReference type="Proteomes" id="UP001273505"/>
    </source>
</evidence>
<proteinExistence type="predicted"/>
<keyword evidence="3" id="KW-1185">Reference proteome</keyword>
<keyword evidence="1" id="KW-1133">Transmembrane helix</keyword>